<dbReference type="RefSeq" id="WP_264141818.1">
    <property type="nucleotide sequence ID" value="NZ_JAOYEY010000025.1"/>
</dbReference>
<name>A0ABT3DDI1_9BACI</name>
<evidence type="ECO:0000313" key="3">
    <source>
        <dbReference type="Proteomes" id="UP001526147"/>
    </source>
</evidence>
<dbReference type="Gene3D" id="1.10.10.60">
    <property type="entry name" value="Homeodomain-like"/>
    <property type="match status" value="1"/>
</dbReference>
<comment type="caution">
    <text evidence="2">The sequence shown here is derived from an EMBL/GenBank/DDBJ whole genome shotgun (WGS) entry which is preliminary data.</text>
</comment>
<proteinExistence type="predicted"/>
<evidence type="ECO:0000313" key="2">
    <source>
        <dbReference type="EMBL" id="MCV9884941.1"/>
    </source>
</evidence>
<dbReference type="Pfam" id="PF13921">
    <property type="entry name" value="Myb_DNA-bind_6"/>
    <property type="match status" value="1"/>
</dbReference>
<dbReference type="Proteomes" id="UP001526147">
    <property type="component" value="Unassembled WGS sequence"/>
</dbReference>
<dbReference type="SMART" id="SM00717">
    <property type="entry name" value="SANT"/>
    <property type="match status" value="1"/>
</dbReference>
<keyword evidence="3" id="KW-1185">Reference proteome</keyword>
<feature type="domain" description="Myb-like" evidence="1">
    <location>
        <begin position="5"/>
        <end position="52"/>
    </location>
</feature>
<protein>
    <submittedName>
        <fullName evidence="2">SANT/Myb-like DNA-binding domain-containing protein</fullName>
    </submittedName>
</protein>
<gene>
    <name evidence="2" type="ORF">OIH86_04690</name>
</gene>
<evidence type="ECO:0000259" key="1">
    <source>
        <dbReference type="SMART" id="SM00717"/>
    </source>
</evidence>
<reference evidence="2 3" key="1">
    <citation type="submission" date="2022-10" db="EMBL/GenBank/DDBJ databases">
        <title>Draft genome assembly of moderately radiation resistant bacterium Metabacillus halosaccharovorans.</title>
        <authorList>
            <person name="Pal S."/>
            <person name="Gopinathan A."/>
        </authorList>
    </citation>
    <scope>NUCLEOTIDE SEQUENCE [LARGE SCALE GENOMIC DNA]</scope>
    <source>
        <strain evidence="2 3">VITHBRA001</strain>
    </source>
</reference>
<dbReference type="InterPro" id="IPR001005">
    <property type="entry name" value="SANT/Myb"/>
</dbReference>
<dbReference type="EMBL" id="JAOYEY010000025">
    <property type="protein sequence ID" value="MCV9884941.1"/>
    <property type="molecule type" value="Genomic_DNA"/>
</dbReference>
<dbReference type="SUPFAM" id="SSF46689">
    <property type="entry name" value="Homeodomain-like"/>
    <property type="match status" value="1"/>
</dbReference>
<organism evidence="2 3">
    <name type="scientific">Metabacillus halosaccharovorans</name>
    <dbReference type="NCBI Taxonomy" id="930124"/>
    <lineage>
        <taxon>Bacteria</taxon>
        <taxon>Bacillati</taxon>
        <taxon>Bacillota</taxon>
        <taxon>Bacilli</taxon>
        <taxon>Bacillales</taxon>
        <taxon>Bacillaceae</taxon>
        <taxon>Metabacillus</taxon>
    </lineage>
</organism>
<accession>A0ABT3DDI1</accession>
<dbReference type="InterPro" id="IPR009057">
    <property type="entry name" value="Homeodomain-like_sf"/>
</dbReference>
<sequence>MKQRSYKHWTKLEERKLIELRENKGLKYYKIAELMNRSPLSVEKHYRKVKAIS</sequence>
<dbReference type="CDD" id="cd00167">
    <property type="entry name" value="SANT"/>
    <property type="match status" value="1"/>
</dbReference>